<feature type="region of interest" description="Disordered" evidence="1">
    <location>
        <begin position="310"/>
        <end position="460"/>
    </location>
</feature>
<feature type="compositionally biased region" description="Low complexity" evidence="1">
    <location>
        <begin position="405"/>
        <end position="454"/>
    </location>
</feature>
<dbReference type="AlphaFoldDB" id="A0AA43QL51"/>
<feature type="domain" description="DUF1996" evidence="2">
    <location>
        <begin position="4"/>
        <end position="229"/>
    </location>
</feature>
<keyword evidence="4" id="KW-1185">Reference proteome</keyword>
<feature type="compositionally biased region" description="Pro residues" evidence="1">
    <location>
        <begin position="387"/>
        <end position="404"/>
    </location>
</feature>
<feature type="compositionally biased region" description="Low complexity" evidence="1">
    <location>
        <begin position="347"/>
        <end position="386"/>
    </location>
</feature>
<comment type="caution">
    <text evidence="3">The sequence shown here is derived from an EMBL/GenBank/DDBJ whole genome shotgun (WGS) entry which is preliminary data.</text>
</comment>
<accession>A0AA43QL51</accession>
<sequence>MALGQSPSNHVHEIYGGDAFKADWDYTTAQSSKCNNMGPKVDHSNYWFPAMYFHGADDTYTKVPPHLEIYYHFDTADNGPRTMFPNGFKMISGNAMLRHDDSATDLATKSIRWYCHGPEKVSVGSFPEAVTSCPGSDGFSGEIWFPFCWDGSEDFDPSDPYAHVVFGDGDSPQGGKCSGNHTKALPQLFMEFHHDVSAFASKSQAAVPWVLAQGDGTGYGMHADFINGWEDGEGSLKDAIALDPSDTSGVKTKCYVGESGAGAAACFELLSNDEMYNCNMTATTGDSDVVGPLPSLPGCNPIQPGPADATIQTNCAGHTAPTSETKDTVPAAGQSSNDAASPSTQVTTNPATSSSASPSSSSSSMSSSTTTTTTTTSNTNNSTTAGAPPPASPSPTAPPGPTPAATPTSPRTAASAPSAPGAPATQASTARTTASRPASRSPARSTGASASAATKWSRRRSWMMTSAICNVWEGRGCAGAVGR</sequence>
<dbReference type="InterPro" id="IPR018535">
    <property type="entry name" value="DUF1996"/>
</dbReference>
<name>A0AA43QL51_9LECA</name>
<evidence type="ECO:0000313" key="4">
    <source>
        <dbReference type="Proteomes" id="UP001161017"/>
    </source>
</evidence>
<organism evidence="3 4">
    <name type="scientific">Ramalina farinacea</name>
    <dbReference type="NCBI Taxonomy" id="258253"/>
    <lineage>
        <taxon>Eukaryota</taxon>
        <taxon>Fungi</taxon>
        <taxon>Dikarya</taxon>
        <taxon>Ascomycota</taxon>
        <taxon>Pezizomycotina</taxon>
        <taxon>Lecanoromycetes</taxon>
        <taxon>OSLEUM clade</taxon>
        <taxon>Lecanoromycetidae</taxon>
        <taxon>Lecanorales</taxon>
        <taxon>Lecanorineae</taxon>
        <taxon>Ramalinaceae</taxon>
        <taxon>Ramalina</taxon>
    </lineage>
</organism>
<reference evidence="3" key="1">
    <citation type="journal article" date="2023" name="Genome Biol. Evol.">
        <title>First Whole Genome Sequence and Flow Cytometry Genome Size Data for the Lichen-Forming Fungus Ramalina farinacea (Ascomycota).</title>
        <authorList>
            <person name="Llewellyn T."/>
            <person name="Mian S."/>
            <person name="Hill R."/>
            <person name="Leitch I.J."/>
            <person name="Gaya E."/>
        </authorList>
    </citation>
    <scope>NUCLEOTIDE SEQUENCE</scope>
    <source>
        <strain evidence="3">LIQ254RAFAR</strain>
    </source>
</reference>
<feature type="compositionally biased region" description="Polar residues" evidence="1">
    <location>
        <begin position="333"/>
        <end position="346"/>
    </location>
</feature>
<evidence type="ECO:0000259" key="2">
    <source>
        <dbReference type="Pfam" id="PF09362"/>
    </source>
</evidence>
<feature type="compositionally biased region" description="Polar residues" evidence="1">
    <location>
        <begin position="310"/>
        <end position="323"/>
    </location>
</feature>
<evidence type="ECO:0000313" key="3">
    <source>
        <dbReference type="EMBL" id="MDI1488487.1"/>
    </source>
</evidence>
<dbReference type="Pfam" id="PF09362">
    <property type="entry name" value="DUF1996"/>
    <property type="match status" value="1"/>
</dbReference>
<dbReference type="EMBL" id="JAPUFD010000007">
    <property type="protein sequence ID" value="MDI1488487.1"/>
    <property type="molecule type" value="Genomic_DNA"/>
</dbReference>
<proteinExistence type="predicted"/>
<dbReference type="PANTHER" id="PTHR43662">
    <property type="match status" value="1"/>
</dbReference>
<dbReference type="PANTHER" id="PTHR43662:SF12">
    <property type="entry name" value="DUF1996 DOMAIN-CONTAINING PROTEIN-RELATED"/>
    <property type="match status" value="1"/>
</dbReference>
<dbReference type="Proteomes" id="UP001161017">
    <property type="component" value="Unassembled WGS sequence"/>
</dbReference>
<gene>
    <name evidence="3" type="ORF">OHK93_007762</name>
</gene>
<protein>
    <recommendedName>
        <fullName evidence="2">DUF1996 domain-containing protein</fullName>
    </recommendedName>
</protein>
<evidence type="ECO:0000256" key="1">
    <source>
        <dbReference type="SAM" id="MobiDB-lite"/>
    </source>
</evidence>